<organism evidence="1">
    <name type="scientific">Arundo donax</name>
    <name type="common">Giant reed</name>
    <name type="synonym">Donax arundinaceus</name>
    <dbReference type="NCBI Taxonomy" id="35708"/>
    <lineage>
        <taxon>Eukaryota</taxon>
        <taxon>Viridiplantae</taxon>
        <taxon>Streptophyta</taxon>
        <taxon>Embryophyta</taxon>
        <taxon>Tracheophyta</taxon>
        <taxon>Spermatophyta</taxon>
        <taxon>Magnoliopsida</taxon>
        <taxon>Liliopsida</taxon>
        <taxon>Poales</taxon>
        <taxon>Poaceae</taxon>
        <taxon>PACMAD clade</taxon>
        <taxon>Arundinoideae</taxon>
        <taxon>Arundineae</taxon>
        <taxon>Arundo</taxon>
    </lineage>
</organism>
<proteinExistence type="predicted"/>
<sequence>MPVTGRLPESTLAVLT</sequence>
<evidence type="ECO:0000313" key="1">
    <source>
        <dbReference type="EMBL" id="JAD23922.1"/>
    </source>
</evidence>
<accession>A0A0A9T3Z1</accession>
<protein>
    <submittedName>
        <fullName evidence="1">NSL1</fullName>
    </submittedName>
</protein>
<reference evidence="1" key="2">
    <citation type="journal article" date="2015" name="Data Brief">
        <title>Shoot transcriptome of the giant reed, Arundo donax.</title>
        <authorList>
            <person name="Barrero R.A."/>
            <person name="Guerrero F.D."/>
            <person name="Moolhuijzen P."/>
            <person name="Goolsby J.A."/>
            <person name="Tidwell J."/>
            <person name="Bellgard S.E."/>
            <person name="Bellgard M.I."/>
        </authorList>
    </citation>
    <scope>NUCLEOTIDE SEQUENCE</scope>
    <source>
        <tissue evidence="1">Shoot tissue taken approximately 20 cm above the soil surface</tissue>
    </source>
</reference>
<reference evidence="1" key="1">
    <citation type="submission" date="2014-09" db="EMBL/GenBank/DDBJ databases">
        <authorList>
            <person name="Magalhaes I.L.F."/>
            <person name="Oliveira U."/>
            <person name="Santos F.R."/>
            <person name="Vidigal T.H.D.A."/>
            <person name="Brescovit A.D."/>
            <person name="Santos A.J."/>
        </authorList>
    </citation>
    <scope>NUCLEOTIDE SEQUENCE</scope>
    <source>
        <tissue evidence="1">Shoot tissue taken approximately 20 cm above the soil surface</tissue>
    </source>
</reference>
<dbReference type="EMBL" id="GBRH01273973">
    <property type="protein sequence ID" value="JAD23922.1"/>
    <property type="molecule type" value="Transcribed_RNA"/>
</dbReference>
<name>A0A0A9T3Z1_ARUDO</name>
<dbReference type="AlphaFoldDB" id="A0A0A9T3Z1"/>